<evidence type="ECO:0000256" key="6">
    <source>
        <dbReference type="ARBA" id="ARBA00022989"/>
    </source>
</evidence>
<dbReference type="PANTHER" id="PTHR21137">
    <property type="entry name" value="ODORANT RECEPTOR"/>
    <property type="match status" value="1"/>
</dbReference>
<dbReference type="GO" id="GO:0007165">
    <property type="term" value="P:signal transduction"/>
    <property type="evidence" value="ECO:0007669"/>
    <property type="project" value="UniProtKB-KW"/>
</dbReference>
<evidence type="ECO:0000256" key="1">
    <source>
        <dbReference type="ARBA" id="ARBA00004651"/>
    </source>
</evidence>
<keyword evidence="2" id="KW-1003">Cell membrane</keyword>
<keyword evidence="7 10" id="KW-0472">Membrane</keyword>
<keyword evidence="3 10" id="KW-0716">Sensory transduction</keyword>
<dbReference type="GO" id="GO:0005886">
    <property type="term" value="C:plasma membrane"/>
    <property type="evidence" value="ECO:0007669"/>
    <property type="project" value="UniProtKB-SubCell"/>
</dbReference>
<dbReference type="Pfam" id="PF02949">
    <property type="entry name" value="7tm_6"/>
    <property type="match status" value="1"/>
</dbReference>
<dbReference type="PANTHER" id="PTHR21137:SF35">
    <property type="entry name" value="ODORANT RECEPTOR 19A-RELATED"/>
    <property type="match status" value="1"/>
</dbReference>
<accession>A0AAW2FIS7</accession>
<keyword evidence="9 10" id="KW-0807">Transducer</keyword>
<protein>
    <recommendedName>
        <fullName evidence="10">Odorant receptor</fullName>
    </recommendedName>
</protein>
<feature type="transmembrane region" description="Helical" evidence="10">
    <location>
        <begin position="38"/>
        <end position="60"/>
    </location>
</feature>
<keyword evidence="4 10" id="KW-0812">Transmembrane</keyword>
<dbReference type="InterPro" id="IPR004117">
    <property type="entry name" value="7tm6_olfct_rcpt"/>
</dbReference>
<evidence type="ECO:0000256" key="10">
    <source>
        <dbReference type="RuleBase" id="RU351113"/>
    </source>
</evidence>
<name>A0AAW2FIS7_9HYME</name>
<evidence type="ECO:0000256" key="8">
    <source>
        <dbReference type="ARBA" id="ARBA00023170"/>
    </source>
</evidence>
<gene>
    <name evidence="11" type="ORF">PUN28_011744</name>
</gene>
<keyword evidence="6 10" id="KW-1133">Transmembrane helix</keyword>
<evidence type="ECO:0000313" key="11">
    <source>
        <dbReference type="EMBL" id="KAL0114656.1"/>
    </source>
</evidence>
<organism evidence="11 12">
    <name type="scientific">Cardiocondyla obscurior</name>
    <dbReference type="NCBI Taxonomy" id="286306"/>
    <lineage>
        <taxon>Eukaryota</taxon>
        <taxon>Metazoa</taxon>
        <taxon>Ecdysozoa</taxon>
        <taxon>Arthropoda</taxon>
        <taxon>Hexapoda</taxon>
        <taxon>Insecta</taxon>
        <taxon>Pterygota</taxon>
        <taxon>Neoptera</taxon>
        <taxon>Endopterygota</taxon>
        <taxon>Hymenoptera</taxon>
        <taxon>Apocrita</taxon>
        <taxon>Aculeata</taxon>
        <taxon>Formicoidea</taxon>
        <taxon>Formicidae</taxon>
        <taxon>Myrmicinae</taxon>
        <taxon>Cardiocondyla</taxon>
    </lineage>
</organism>
<comment type="similarity">
    <text evidence="10">Belongs to the insect chemoreceptor superfamily. Heteromeric odorant receptor channel (TC 1.A.69) family.</text>
</comment>
<reference evidence="11 12" key="1">
    <citation type="submission" date="2023-03" db="EMBL/GenBank/DDBJ databases">
        <title>High recombination rates correlate with genetic variation in Cardiocondyla obscurior ants.</title>
        <authorList>
            <person name="Errbii M."/>
        </authorList>
    </citation>
    <scope>NUCLEOTIDE SEQUENCE [LARGE SCALE GENOMIC DNA]</scope>
    <source>
        <strain evidence="11">Alpha-2009</strain>
        <tissue evidence="11">Whole body</tissue>
    </source>
</reference>
<keyword evidence="5 10" id="KW-0552">Olfaction</keyword>
<evidence type="ECO:0000256" key="9">
    <source>
        <dbReference type="ARBA" id="ARBA00023224"/>
    </source>
</evidence>
<feature type="transmembrane region" description="Helical" evidence="10">
    <location>
        <begin position="297"/>
        <end position="318"/>
    </location>
</feature>
<evidence type="ECO:0000256" key="5">
    <source>
        <dbReference type="ARBA" id="ARBA00022725"/>
    </source>
</evidence>
<evidence type="ECO:0000256" key="3">
    <source>
        <dbReference type="ARBA" id="ARBA00022606"/>
    </source>
</evidence>
<proteinExistence type="inferred from homology"/>
<feature type="transmembrane region" description="Helical" evidence="10">
    <location>
        <begin position="171"/>
        <end position="192"/>
    </location>
</feature>
<comment type="caution">
    <text evidence="10">Lacks conserved residue(s) required for the propagation of feature annotation.</text>
</comment>
<dbReference type="GO" id="GO:0005549">
    <property type="term" value="F:odorant binding"/>
    <property type="evidence" value="ECO:0007669"/>
    <property type="project" value="InterPro"/>
</dbReference>
<evidence type="ECO:0000256" key="7">
    <source>
        <dbReference type="ARBA" id="ARBA00023136"/>
    </source>
</evidence>
<keyword evidence="8 10" id="KW-0675">Receptor</keyword>
<comment type="subcellular location">
    <subcellularLocation>
        <location evidence="1 10">Cell membrane</location>
        <topology evidence="1 10">Multi-pass membrane protein</topology>
    </subcellularLocation>
</comment>
<dbReference type="GO" id="GO:0004984">
    <property type="term" value="F:olfactory receptor activity"/>
    <property type="evidence" value="ECO:0007669"/>
    <property type="project" value="InterPro"/>
</dbReference>
<dbReference type="Proteomes" id="UP001430953">
    <property type="component" value="Unassembled WGS sequence"/>
</dbReference>
<comment type="caution">
    <text evidence="11">The sequence shown here is derived from an EMBL/GenBank/DDBJ whole genome shotgun (WGS) entry which is preliminary data.</text>
</comment>
<feature type="transmembrane region" description="Helical" evidence="10">
    <location>
        <begin position="72"/>
        <end position="89"/>
    </location>
</feature>
<sequence length="397" mass="45023">MKIINFRNVNLLNSRVNVLSGNLLPVSGDSQFSVIHRIYSAAVWLNELIYMSALIAGIMLSPKEKGLKDGSLPVAVWMEATVMLTSLLSRKKLMREIVRKMDDILQNADEPMNDIVKAAIKPIITPFIIYAVTSVISVMIWTGQPVVLAFKKSVFYYIDYNLPAAFSTEPFSSRVLIPSTIIMTTGGVYLFLRKFSMDVYMMHLVLMLTAQYRYTASKLTILCRDLQSYDDKSQRERFMQDRLIEKELKRLCRHQHNVLSISLLLKKLLSVNFSVLYVNNVFRFCFVGVLMSTVPSLSLAEGISIVSFSMGAVMQFFLMCSSVQTLSDASTEITDKAFDESWYQLSQPMKRIFILLIMGNNLECKIAAIGKFNLSLPSFMTIMNQSYSIALLLLRAK</sequence>
<evidence type="ECO:0000313" key="12">
    <source>
        <dbReference type="Proteomes" id="UP001430953"/>
    </source>
</evidence>
<keyword evidence="12" id="KW-1185">Reference proteome</keyword>
<evidence type="ECO:0000256" key="2">
    <source>
        <dbReference type="ARBA" id="ARBA00022475"/>
    </source>
</evidence>
<feature type="transmembrane region" description="Helical" evidence="10">
    <location>
        <begin position="127"/>
        <end position="151"/>
    </location>
</feature>
<evidence type="ECO:0000256" key="4">
    <source>
        <dbReference type="ARBA" id="ARBA00022692"/>
    </source>
</evidence>
<dbReference type="EMBL" id="JADYXP020000011">
    <property type="protein sequence ID" value="KAL0114656.1"/>
    <property type="molecule type" value="Genomic_DNA"/>
</dbReference>
<dbReference type="AlphaFoldDB" id="A0AAW2FIS7"/>